<dbReference type="PANTHER" id="PTHR22981">
    <property type="entry name" value="3-HYDROXYISOBUTYRATE DEHYDROGENASE-RELATED"/>
    <property type="match status" value="1"/>
</dbReference>
<dbReference type="InterPro" id="IPR006115">
    <property type="entry name" value="6PGDH_NADP-bd"/>
</dbReference>
<dbReference type="GO" id="GO:0005739">
    <property type="term" value="C:mitochondrion"/>
    <property type="evidence" value="ECO:0007669"/>
    <property type="project" value="TreeGrafter"/>
</dbReference>
<evidence type="ECO:0000259" key="4">
    <source>
        <dbReference type="Pfam" id="PF03446"/>
    </source>
</evidence>
<dbReference type="InterPro" id="IPR008927">
    <property type="entry name" value="6-PGluconate_DH-like_C_sf"/>
</dbReference>
<dbReference type="GO" id="GO:0006574">
    <property type="term" value="P:L-valine catabolic process"/>
    <property type="evidence" value="ECO:0007669"/>
    <property type="project" value="TreeGrafter"/>
</dbReference>
<dbReference type="SUPFAM" id="SSF48179">
    <property type="entry name" value="6-phosphogluconate dehydrogenase C-terminal domain-like"/>
    <property type="match status" value="1"/>
</dbReference>
<dbReference type="GO" id="GO:0050661">
    <property type="term" value="F:NADP binding"/>
    <property type="evidence" value="ECO:0007669"/>
    <property type="project" value="InterPro"/>
</dbReference>
<feature type="non-terminal residue" evidence="6">
    <location>
        <position position="327"/>
    </location>
</feature>
<dbReference type="PIRSF" id="PIRSF000103">
    <property type="entry name" value="HIBADH"/>
    <property type="match status" value="1"/>
</dbReference>
<evidence type="ECO:0000256" key="1">
    <source>
        <dbReference type="ARBA" id="ARBA00023002"/>
    </source>
</evidence>
<dbReference type="InterPro" id="IPR013328">
    <property type="entry name" value="6PGD_dom2"/>
</dbReference>
<dbReference type="STRING" id="5539.A0A3E2H882"/>
<evidence type="ECO:0000313" key="6">
    <source>
        <dbReference type="EMBL" id="RFU29616.1"/>
    </source>
</evidence>
<evidence type="ECO:0000259" key="5">
    <source>
        <dbReference type="Pfam" id="PF14833"/>
    </source>
</evidence>
<comment type="caution">
    <text evidence="6">The sequence shown here is derived from an EMBL/GenBank/DDBJ whole genome shotgun (WGS) entry which is preliminary data.</text>
</comment>
<feature type="domain" description="6-phosphogluconate dehydrogenase NADP-binding" evidence="4">
    <location>
        <begin position="12"/>
        <end position="184"/>
    </location>
</feature>
<evidence type="ECO:0008006" key="8">
    <source>
        <dbReference type="Google" id="ProtNLM"/>
    </source>
</evidence>
<dbReference type="EMBL" id="NCSJ02000122">
    <property type="protein sequence ID" value="RFU29616.1"/>
    <property type="molecule type" value="Genomic_DNA"/>
</dbReference>
<keyword evidence="2" id="KW-0520">NAD</keyword>
<evidence type="ECO:0000256" key="3">
    <source>
        <dbReference type="PIRSR" id="PIRSR000103-1"/>
    </source>
</evidence>
<dbReference type="OMA" id="ANIFTCG"/>
<dbReference type="GO" id="GO:0051287">
    <property type="term" value="F:NAD binding"/>
    <property type="evidence" value="ECO:0007669"/>
    <property type="project" value="InterPro"/>
</dbReference>
<dbReference type="InterPro" id="IPR015815">
    <property type="entry name" value="HIBADH-related"/>
</dbReference>
<dbReference type="AlphaFoldDB" id="A0A3E2H882"/>
<protein>
    <recommendedName>
        <fullName evidence="8">3-hydroxyisobutyrate dehydrogenase</fullName>
    </recommendedName>
</protein>
<dbReference type="InterPro" id="IPR029154">
    <property type="entry name" value="HIBADH-like_NADP-bd"/>
</dbReference>
<dbReference type="Pfam" id="PF14833">
    <property type="entry name" value="NAD_binding_11"/>
    <property type="match status" value="1"/>
</dbReference>
<keyword evidence="7" id="KW-1185">Reference proteome</keyword>
<keyword evidence="1" id="KW-0560">Oxidoreductase</keyword>
<proteinExistence type="predicted"/>
<dbReference type="InterPro" id="IPR036291">
    <property type="entry name" value="NAD(P)-bd_dom_sf"/>
</dbReference>
<dbReference type="Gene3D" id="3.40.50.720">
    <property type="entry name" value="NAD(P)-binding Rossmann-like Domain"/>
    <property type="match status" value="1"/>
</dbReference>
<gene>
    <name evidence="6" type="ORF">B7463_g6688</name>
</gene>
<accession>A0A3E2H882</accession>
<feature type="non-terminal residue" evidence="6">
    <location>
        <position position="1"/>
    </location>
</feature>
<feature type="active site" evidence="3">
    <location>
        <position position="193"/>
    </location>
</feature>
<evidence type="ECO:0000313" key="7">
    <source>
        <dbReference type="Proteomes" id="UP000258309"/>
    </source>
</evidence>
<dbReference type="Pfam" id="PF03446">
    <property type="entry name" value="NAD_binding_2"/>
    <property type="match status" value="1"/>
</dbReference>
<dbReference type="SUPFAM" id="SSF51735">
    <property type="entry name" value="NAD(P)-binding Rossmann-fold domains"/>
    <property type="match status" value="1"/>
</dbReference>
<sequence length="327" mass="35063">MGSLQVTLPPHIGFIGLGNMGFPMFCNLVSKLPETSTVHFYDVLPESMERGLKESGAVAKLDPCGNSREVAEKSKILVSMVPEGKHVRAVYLTPETGVLAAADLSGKILIDSSTIDTASSIEVGDETKARHPNASFYDAPVSGGTAGAKRGTITFMIGSVETDPNLPLLKALMSLMGANIFTCGGRSLGLTAKFCNNYLSSSMTLLNAEMFNFAIKSGMDPRILQQILAVSTGCNRNQQRANPVPGLSPEAPASKGYKPGFKIEYVKKDIGLTIEACKRVGAKLCIGPTTWNSYVEAGQDPRCAGMDSKVIYRWIGGDEEWKNKFPE</sequence>
<dbReference type="OrthoDB" id="21615at2759"/>
<dbReference type="GO" id="GO:0008442">
    <property type="term" value="F:3-hydroxyisobutyrate dehydrogenase activity"/>
    <property type="evidence" value="ECO:0007669"/>
    <property type="project" value="TreeGrafter"/>
</dbReference>
<dbReference type="PANTHER" id="PTHR22981:SF81">
    <property type="entry name" value="DEHYDROGENASE, PUTATIVE-RELATED"/>
    <property type="match status" value="1"/>
</dbReference>
<dbReference type="Gene3D" id="1.10.1040.10">
    <property type="entry name" value="N-(1-d-carboxylethyl)-l-norvaline Dehydrogenase, domain 2"/>
    <property type="match status" value="1"/>
</dbReference>
<name>A0A3E2H882_SCYLI</name>
<feature type="domain" description="3-hydroxyisobutyrate dehydrogenase-like NAD-binding" evidence="5">
    <location>
        <begin position="189"/>
        <end position="297"/>
    </location>
</feature>
<organism evidence="6 7">
    <name type="scientific">Scytalidium lignicola</name>
    <name type="common">Hyphomycete</name>
    <dbReference type="NCBI Taxonomy" id="5539"/>
    <lineage>
        <taxon>Eukaryota</taxon>
        <taxon>Fungi</taxon>
        <taxon>Dikarya</taxon>
        <taxon>Ascomycota</taxon>
        <taxon>Pezizomycotina</taxon>
        <taxon>Leotiomycetes</taxon>
        <taxon>Leotiomycetes incertae sedis</taxon>
        <taxon>Scytalidium</taxon>
    </lineage>
</organism>
<reference evidence="6 7" key="1">
    <citation type="submission" date="2018-05" db="EMBL/GenBank/DDBJ databases">
        <title>Draft genome sequence of Scytalidium lignicola DSM 105466, a ubiquitous saprotrophic fungus.</title>
        <authorList>
            <person name="Buettner E."/>
            <person name="Gebauer A.M."/>
            <person name="Hofrichter M."/>
            <person name="Liers C."/>
            <person name="Kellner H."/>
        </authorList>
    </citation>
    <scope>NUCLEOTIDE SEQUENCE [LARGE SCALE GENOMIC DNA]</scope>
    <source>
        <strain evidence="6 7">DSM 105466</strain>
    </source>
</reference>
<dbReference type="Proteomes" id="UP000258309">
    <property type="component" value="Unassembled WGS sequence"/>
</dbReference>
<evidence type="ECO:0000256" key="2">
    <source>
        <dbReference type="ARBA" id="ARBA00023027"/>
    </source>
</evidence>